<gene>
    <name evidence="8" type="ORF">C7S18_17645</name>
</gene>
<dbReference type="GO" id="GO:0005524">
    <property type="term" value="F:ATP binding"/>
    <property type="evidence" value="ECO:0007669"/>
    <property type="project" value="UniProtKB-UniRule"/>
</dbReference>
<feature type="binding site" evidence="6">
    <location>
        <position position="54"/>
    </location>
    <ligand>
        <name>ATP</name>
        <dbReference type="ChEBI" id="CHEBI:30616"/>
    </ligand>
</feature>
<reference evidence="8 9" key="2">
    <citation type="submission" date="2018-03" db="EMBL/GenBank/DDBJ databases">
        <authorList>
            <person name="Keele B.F."/>
        </authorList>
    </citation>
    <scope>NUCLEOTIDE SEQUENCE [LARGE SCALE GENOMIC DNA]</scope>
    <source>
        <strain evidence="8 9">D13</strain>
    </source>
</reference>
<evidence type="ECO:0000313" key="9">
    <source>
        <dbReference type="Proteomes" id="UP000241074"/>
    </source>
</evidence>
<evidence type="ECO:0000256" key="4">
    <source>
        <dbReference type="ARBA" id="ARBA00022840"/>
    </source>
</evidence>
<dbReference type="SUPFAM" id="SSF56112">
    <property type="entry name" value="Protein kinase-like (PK-like)"/>
    <property type="match status" value="1"/>
</dbReference>
<organism evidence="8 9">
    <name type="scientific">Ahniella affigens</name>
    <dbReference type="NCBI Taxonomy" id="2021234"/>
    <lineage>
        <taxon>Bacteria</taxon>
        <taxon>Pseudomonadati</taxon>
        <taxon>Pseudomonadota</taxon>
        <taxon>Gammaproteobacteria</taxon>
        <taxon>Lysobacterales</taxon>
        <taxon>Rhodanobacteraceae</taxon>
        <taxon>Ahniella</taxon>
    </lineage>
</organism>
<dbReference type="Gene3D" id="3.30.200.20">
    <property type="entry name" value="Phosphorylase Kinase, domain 1"/>
    <property type="match status" value="1"/>
</dbReference>
<dbReference type="InterPro" id="IPR017441">
    <property type="entry name" value="Protein_kinase_ATP_BS"/>
</dbReference>
<dbReference type="InterPro" id="IPR011009">
    <property type="entry name" value="Kinase-like_dom_sf"/>
</dbReference>
<evidence type="ECO:0000256" key="2">
    <source>
        <dbReference type="ARBA" id="ARBA00022741"/>
    </source>
</evidence>
<keyword evidence="3" id="KW-0418">Kinase</keyword>
<keyword evidence="5" id="KW-0802">TPR repeat</keyword>
<evidence type="ECO:0000256" key="1">
    <source>
        <dbReference type="ARBA" id="ARBA00022679"/>
    </source>
</evidence>
<dbReference type="PROSITE" id="PS50011">
    <property type="entry name" value="PROTEIN_KINASE_DOM"/>
    <property type="match status" value="1"/>
</dbReference>
<dbReference type="CDD" id="cd14014">
    <property type="entry name" value="STKc_PknB_like"/>
    <property type="match status" value="1"/>
</dbReference>
<reference evidence="8 9" key="1">
    <citation type="submission" date="2018-03" db="EMBL/GenBank/DDBJ databases">
        <title>Ahniella affigens gen. nov., sp. nov., a gammaproteobacterium isolated from sandy soil near a stream.</title>
        <authorList>
            <person name="Ko Y."/>
            <person name="Kim J.-H."/>
        </authorList>
    </citation>
    <scope>NUCLEOTIDE SEQUENCE [LARGE SCALE GENOMIC DNA]</scope>
    <source>
        <strain evidence="8 9">D13</strain>
    </source>
</reference>
<dbReference type="Gene3D" id="1.25.40.10">
    <property type="entry name" value="Tetratricopeptide repeat domain"/>
    <property type="match status" value="3"/>
</dbReference>
<name>A0A2P1PVL8_9GAMM</name>
<dbReference type="SUPFAM" id="SSF48452">
    <property type="entry name" value="TPR-like"/>
    <property type="match status" value="1"/>
</dbReference>
<dbReference type="PROSITE" id="PS50005">
    <property type="entry name" value="TPR"/>
    <property type="match status" value="1"/>
</dbReference>
<dbReference type="Gene3D" id="1.10.510.10">
    <property type="entry name" value="Transferase(Phosphotransferase) domain 1"/>
    <property type="match status" value="1"/>
</dbReference>
<dbReference type="InterPro" id="IPR019734">
    <property type="entry name" value="TPR_rpt"/>
</dbReference>
<keyword evidence="9" id="KW-1185">Reference proteome</keyword>
<feature type="domain" description="Protein kinase" evidence="7">
    <location>
        <begin position="25"/>
        <end position="282"/>
    </location>
</feature>
<keyword evidence="4 6" id="KW-0067">ATP-binding</keyword>
<dbReference type="PROSITE" id="PS00107">
    <property type="entry name" value="PROTEIN_KINASE_ATP"/>
    <property type="match status" value="1"/>
</dbReference>
<evidence type="ECO:0000256" key="6">
    <source>
        <dbReference type="PROSITE-ProRule" id="PRU10141"/>
    </source>
</evidence>
<keyword evidence="1" id="KW-0808">Transferase</keyword>
<dbReference type="SMART" id="SM00220">
    <property type="entry name" value="S_TKc"/>
    <property type="match status" value="1"/>
</dbReference>
<evidence type="ECO:0000259" key="7">
    <source>
        <dbReference type="PROSITE" id="PS50011"/>
    </source>
</evidence>
<dbReference type="Pfam" id="PF13432">
    <property type="entry name" value="TPR_16"/>
    <property type="match status" value="2"/>
</dbReference>
<dbReference type="SMART" id="SM00028">
    <property type="entry name" value="TPR"/>
    <property type="match status" value="4"/>
</dbReference>
<evidence type="ECO:0000256" key="5">
    <source>
        <dbReference type="PROSITE-ProRule" id="PRU00339"/>
    </source>
</evidence>
<dbReference type="GO" id="GO:0004674">
    <property type="term" value="F:protein serine/threonine kinase activity"/>
    <property type="evidence" value="ECO:0007669"/>
    <property type="project" value="TreeGrafter"/>
</dbReference>
<dbReference type="Pfam" id="PF00069">
    <property type="entry name" value="Pkinase"/>
    <property type="match status" value="1"/>
</dbReference>
<evidence type="ECO:0000313" key="8">
    <source>
        <dbReference type="EMBL" id="AVP98889.1"/>
    </source>
</evidence>
<dbReference type="Proteomes" id="UP000241074">
    <property type="component" value="Chromosome"/>
</dbReference>
<dbReference type="InterPro" id="IPR000719">
    <property type="entry name" value="Prot_kinase_dom"/>
</dbReference>
<dbReference type="InterPro" id="IPR011990">
    <property type="entry name" value="TPR-like_helical_dom_sf"/>
</dbReference>
<dbReference type="RefSeq" id="WP_106892808.1">
    <property type="nucleotide sequence ID" value="NZ_CP027860.1"/>
</dbReference>
<dbReference type="OrthoDB" id="9801841at2"/>
<keyword evidence="2 6" id="KW-0547">Nucleotide-binding</keyword>
<dbReference type="AlphaFoldDB" id="A0A2P1PVL8"/>
<dbReference type="PANTHER" id="PTHR43289">
    <property type="entry name" value="MITOGEN-ACTIVATED PROTEIN KINASE KINASE KINASE 20-RELATED"/>
    <property type="match status" value="1"/>
</dbReference>
<sequence length="731" mass="79869">MNLEPVLNDAGVDEHTSDSRRLGPFRLLKRIGVGGYGAVYEALDERLNRTVAIKILHDPSPDARRRMLSEARASAGLEHPAFVKVLDVFESHSELALVMELVRGQTLSALREHGPLPLRRGLLLIRQIAVAMASAHAGGRVHADLKPANLMLSDNDQVRILDFGLARDLHPDSGPNPDSRDGSGTLAYMAPELLLGRGPHPGSDIYALGAIAAELMGQNRPYAELDGARLAHELIHGRRAPSAQLPEQAGPLRALIDHMCARVPEQRCATMTQVLAGIDEQLNALRTASDVRPPAPHRRHWPWLLTGVLVLAALWLGPLLTSGGTRWPDLSMQSDLDRAEQLLQAFDHQGHVAEAIALLESRLTAQPEHAASAANLAIAYCLRYASDDRDEAWLQRANTAADIALRADPQLARAQASKGWALEFQSRPAEALPFFQYALMLDPGDRYALLGQARAAARLGQDTLAAETLANAMQRHPKDRVFVDALGTWHFSHARYVEAESAFRQAIALDPLSVVSRSNLNAVLLRRDRPEEALAVLQDGLRLRPDGRLYSNLGTVLYALGRYAEATDAYRAAVSAERGSPNDYLRWANLADALRQLPGREQDALAAYRTTVSLLAPLLARNAEDVTLASRSALYRAKLQDCDASKQTAATVRAQPNLSVDVRFRLAQAAELCGAREQALADLVLASTQGLPLKTIAQEPELLALRRDPRYQTHILATFSPSASNEVRPNE</sequence>
<protein>
    <recommendedName>
        <fullName evidence="7">Protein kinase domain-containing protein</fullName>
    </recommendedName>
</protein>
<accession>A0A2P1PVL8</accession>
<dbReference type="KEGG" id="xba:C7S18_17645"/>
<feature type="repeat" description="TPR" evidence="5">
    <location>
        <begin position="547"/>
        <end position="580"/>
    </location>
</feature>
<proteinExistence type="predicted"/>
<evidence type="ECO:0000256" key="3">
    <source>
        <dbReference type="ARBA" id="ARBA00022777"/>
    </source>
</evidence>
<dbReference type="PANTHER" id="PTHR43289:SF6">
    <property type="entry name" value="SERINE_THREONINE-PROTEIN KINASE NEKL-3"/>
    <property type="match status" value="1"/>
</dbReference>
<dbReference type="EMBL" id="CP027860">
    <property type="protein sequence ID" value="AVP98889.1"/>
    <property type="molecule type" value="Genomic_DNA"/>
</dbReference>